<reference evidence="3 4" key="1">
    <citation type="submission" date="2016-01" db="EMBL/GenBank/DDBJ databases">
        <authorList>
            <person name="Peeters C."/>
        </authorList>
    </citation>
    <scope>NUCLEOTIDE SEQUENCE [LARGE SCALE GENOMIC DNA]</scope>
    <source>
        <strain evidence="3">LMG 29315</strain>
    </source>
</reference>
<name>A0A658R3E2_9BURK</name>
<evidence type="ECO:0000256" key="2">
    <source>
        <dbReference type="SAM" id="MobiDB-lite"/>
    </source>
</evidence>
<accession>A0A658R3E2</accession>
<evidence type="ECO:0000313" key="4">
    <source>
        <dbReference type="Proteomes" id="UP000198263"/>
    </source>
</evidence>
<dbReference type="EMBL" id="FCNV02000013">
    <property type="protein sequence ID" value="SAL44400.1"/>
    <property type="molecule type" value="Genomic_DNA"/>
</dbReference>
<proteinExistence type="predicted"/>
<dbReference type="AlphaFoldDB" id="A0A658R3E2"/>
<evidence type="ECO:0000256" key="1">
    <source>
        <dbReference type="SAM" id="Coils"/>
    </source>
</evidence>
<gene>
    <name evidence="3" type="ORF">AWB72_04668</name>
</gene>
<feature type="coiled-coil region" evidence="1">
    <location>
        <begin position="157"/>
        <end position="233"/>
    </location>
</feature>
<keyword evidence="4" id="KW-1185">Reference proteome</keyword>
<evidence type="ECO:0000313" key="3">
    <source>
        <dbReference type="EMBL" id="SAL44400.1"/>
    </source>
</evidence>
<dbReference type="Proteomes" id="UP000198263">
    <property type="component" value="Unassembled WGS sequence"/>
</dbReference>
<dbReference type="OrthoDB" id="9135325at2"/>
<dbReference type="Pfam" id="PF11180">
    <property type="entry name" value="DUF2968"/>
    <property type="match status" value="1"/>
</dbReference>
<dbReference type="RefSeq" id="WP_040049301.1">
    <property type="nucleotide sequence ID" value="NZ_FCNV02000013.1"/>
</dbReference>
<sequence>MKSLLSRRGTFLDNAPSFLVRQKANGAVAFSAPLKSDDDALPDDLHSAPAAPSTRVTPLRPAGAPTQASTQSLQAAQIAEVEWLMQQSALETFRTFRSFAFSVSLLFYPRELTYYAVLHHEDAVWRVLKAGDVSAADPAFRHFVEQAIRLAEADMRRLHLEAQNEQFTRLIAESEAQVERARVDLQRGSAQDHEVAIRQQETRKELAQLEARRVAAQVELNKLQRQMHQLSATSNESVPLLSSRR</sequence>
<organism evidence="3 4">
    <name type="scientific">Caballeronia concitans</name>
    <dbReference type="NCBI Taxonomy" id="1777133"/>
    <lineage>
        <taxon>Bacteria</taxon>
        <taxon>Pseudomonadati</taxon>
        <taxon>Pseudomonadota</taxon>
        <taxon>Betaproteobacteria</taxon>
        <taxon>Burkholderiales</taxon>
        <taxon>Burkholderiaceae</taxon>
        <taxon>Caballeronia</taxon>
    </lineage>
</organism>
<keyword evidence="1" id="KW-0175">Coiled coil</keyword>
<dbReference type="InterPro" id="IPR021350">
    <property type="entry name" value="DUF2968"/>
</dbReference>
<feature type="region of interest" description="Disordered" evidence="2">
    <location>
        <begin position="41"/>
        <end position="67"/>
    </location>
</feature>
<protein>
    <submittedName>
        <fullName evidence="3">Signal peptide protein</fullName>
    </submittedName>
</protein>
<comment type="caution">
    <text evidence="3">The sequence shown here is derived from an EMBL/GenBank/DDBJ whole genome shotgun (WGS) entry which is preliminary data.</text>
</comment>